<dbReference type="EMBL" id="MT076284">
    <property type="protein sequence ID" value="QKI32014.1"/>
    <property type="molecule type" value="Genomic_DNA"/>
</dbReference>
<name>A0A6M8Q0G0_9MAGN</name>
<accession>A0A6M8Q0G0</accession>
<keyword evidence="1" id="KW-0496">Mitochondrion</keyword>
<reference evidence="1" key="1">
    <citation type="journal article" date="2020" name="Plant Mol. Biol.">
        <title>Multichromosomal structure and foreign tracts in the Ombrophytum subterraneum (Balanophoraceae) mitochondrial genome.</title>
        <authorList>
            <person name="Roulet M.E."/>
            <person name="Garcia L.E."/>
            <person name="Gandini C.L."/>
            <person name="Sato H."/>
            <person name="Ponce G."/>
            <person name="Sanchez-Puerta M.V."/>
        </authorList>
    </citation>
    <scope>NUCLEOTIDE SEQUENCE</scope>
    <source>
        <tissue evidence="1">Tuber</tissue>
    </source>
</reference>
<geneLocation type="mitochondrion" evidence="1"/>
<organism evidence="1">
    <name type="scientific">Ombrophytum subterraneum</name>
    <dbReference type="NCBI Taxonomy" id="50155"/>
    <lineage>
        <taxon>Eukaryota</taxon>
        <taxon>Viridiplantae</taxon>
        <taxon>Streptophyta</taxon>
        <taxon>Embryophyta</taxon>
        <taxon>Tracheophyta</taxon>
        <taxon>Spermatophyta</taxon>
        <taxon>Magnoliopsida</taxon>
        <taxon>eudicotyledons</taxon>
        <taxon>Gunneridae</taxon>
        <taxon>Pentapetalae</taxon>
        <taxon>Santalales</taxon>
        <taxon>Balanophoraceae</taxon>
        <taxon>Ombrophytum</taxon>
    </lineage>
</organism>
<gene>
    <name evidence="1" type="primary">orf106b</name>
</gene>
<evidence type="ECO:0000313" key="1">
    <source>
        <dbReference type="EMBL" id="QKI32014.1"/>
    </source>
</evidence>
<proteinExistence type="predicted"/>
<sequence length="106" mass="11446">MKALIDQLIIGTHENIRTTYIYNIYRLAKVETPIILSATRFAGFSTAGWLPGFPAAFFNASPTLFSSSLVPPPLLVVLWIHLLMPGARRPYGEIGGSESTGSAAPV</sequence>
<protein>
    <submittedName>
        <fullName evidence="1">Uncharacterized protein</fullName>
    </submittedName>
</protein>
<dbReference type="AlphaFoldDB" id="A0A6M8Q0G0"/>